<feature type="transmembrane region" description="Helical" evidence="5">
    <location>
        <begin position="12"/>
        <end position="31"/>
    </location>
</feature>
<dbReference type="PRINTS" id="PR00701">
    <property type="entry name" value="60KDINNERMP"/>
</dbReference>
<evidence type="ECO:0000256" key="5">
    <source>
        <dbReference type="SAM" id="Phobius"/>
    </source>
</evidence>
<organism evidence="7">
    <name type="scientific">marine metagenome</name>
    <dbReference type="NCBI Taxonomy" id="408172"/>
    <lineage>
        <taxon>unclassified sequences</taxon>
        <taxon>metagenomes</taxon>
        <taxon>ecological metagenomes</taxon>
    </lineage>
</organism>
<dbReference type="GO" id="GO:0032977">
    <property type="term" value="F:membrane insertase activity"/>
    <property type="evidence" value="ECO:0007669"/>
    <property type="project" value="InterPro"/>
</dbReference>
<feature type="transmembrane region" description="Helical" evidence="5">
    <location>
        <begin position="43"/>
        <end position="68"/>
    </location>
</feature>
<name>A0A382TUS4_9ZZZZ</name>
<dbReference type="InterPro" id="IPR028055">
    <property type="entry name" value="YidC/Oxa/ALB_C"/>
</dbReference>
<sequence length="89" mass="10090">FGLIPWDPPSFLLIGVWPVAMGVSMWVQQKLNPTPPDPMQAKIFMFFPLFLTVILAPFPAGLVIYWTINNILTMAQQLVIMKRTTVKTT</sequence>
<evidence type="ECO:0000256" key="1">
    <source>
        <dbReference type="ARBA" id="ARBA00004141"/>
    </source>
</evidence>
<dbReference type="GO" id="GO:0051205">
    <property type="term" value="P:protein insertion into membrane"/>
    <property type="evidence" value="ECO:0007669"/>
    <property type="project" value="TreeGrafter"/>
</dbReference>
<dbReference type="PRINTS" id="PR01900">
    <property type="entry name" value="YIDCPROTEIN"/>
</dbReference>
<protein>
    <recommendedName>
        <fullName evidence="6">Membrane insertase YidC/Oxa/ALB C-terminal domain-containing protein</fullName>
    </recommendedName>
</protein>
<keyword evidence="4 5" id="KW-0472">Membrane</keyword>
<evidence type="ECO:0000259" key="6">
    <source>
        <dbReference type="Pfam" id="PF02096"/>
    </source>
</evidence>
<dbReference type="EMBL" id="UINC01139334">
    <property type="protein sequence ID" value="SVD25820.1"/>
    <property type="molecule type" value="Genomic_DNA"/>
</dbReference>
<proteinExistence type="predicted"/>
<reference evidence="7" key="1">
    <citation type="submission" date="2018-05" db="EMBL/GenBank/DDBJ databases">
        <authorList>
            <person name="Lanie J.A."/>
            <person name="Ng W.-L."/>
            <person name="Kazmierczak K.M."/>
            <person name="Andrzejewski T.M."/>
            <person name="Davidsen T.M."/>
            <person name="Wayne K.J."/>
            <person name="Tettelin H."/>
            <person name="Glass J.I."/>
            <person name="Rusch D."/>
            <person name="Podicherti R."/>
            <person name="Tsui H.-C.T."/>
            <person name="Winkler M.E."/>
        </authorList>
    </citation>
    <scope>NUCLEOTIDE SEQUENCE</scope>
</reference>
<gene>
    <name evidence="7" type="ORF">METZ01_LOCUS378674</name>
</gene>
<keyword evidence="3 5" id="KW-1133">Transmembrane helix</keyword>
<keyword evidence="2 5" id="KW-0812">Transmembrane</keyword>
<evidence type="ECO:0000256" key="3">
    <source>
        <dbReference type="ARBA" id="ARBA00022989"/>
    </source>
</evidence>
<feature type="non-terminal residue" evidence="7">
    <location>
        <position position="1"/>
    </location>
</feature>
<dbReference type="PANTHER" id="PTHR12428">
    <property type="entry name" value="OXA1"/>
    <property type="match status" value="1"/>
</dbReference>
<dbReference type="GO" id="GO:0005886">
    <property type="term" value="C:plasma membrane"/>
    <property type="evidence" value="ECO:0007669"/>
    <property type="project" value="TreeGrafter"/>
</dbReference>
<dbReference type="Pfam" id="PF02096">
    <property type="entry name" value="60KD_IMP"/>
    <property type="match status" value="1"/>
</dbReference>
<evidence type="ECO:0000313" key="7">
    <source>
        <dbReference type="EMBL" id="SVD25820.1"/>
    </source>
</evidence>
<comment type="subcellular location">
    <subcellularLocation>
        <location evidence="1">Membrane</location>
        <topology evidence="1">Multi-pass membrane protein</topology>
    </subcellularLocation>
</comment>
<evidence type="ECO:0000256" key="2">
    <source>
        <dbReference type="ARBA" id="ARBA00022692"/>
    </source>
</evidence>
<feature type="domain" description="Membrane insertase YidC/Oxa/ALB C-terminal" evidence="6">
    <location>
        <begin position="17"/>
        <end position="82"/>
    </location>
</feature>
<dbReference type="PANTHER" id="PTHR12428:SF65">
    <property type="entry name" value="CYTOCHROME C OXIDASE ASSEMBLY PROTEIN COX18, MITOCHONDRIAL"/>
    <property type="match status" value="1"/>
</dbReference>
<accession>A0A382TUS4</accession>
<dbReference type="InterPro" id="IPR001708">
    <property type="entry name" value="YidC/ALB3/OXA1/COX18"/>
</dbReference>
<evidence type="ECO:0000256" key="4">
    <source>
        <dbReference type="ARBA" id="ARBA00023136"/>
    </source>
</evidence>
<dbReference type="AlphaFoldDB" id="A0A382TUS4"/>